<name>A0A0R0KAF4_SOYBN</name>
<evidence type="ECO:0008006" key="11">
    <source>
        <dbReference type="Google" id="ProtNLM"/>
    </source>
</evidence>
<evidence type="ECO:0000256" key="4">
    <source>
        <dbReference type="ARBA" id="ARBA00022737"/>
    </source>
</evidence>
<reference evidence="8 9" key="1">
    <citation type="journal article" date="2010" name="Nature">
        <title>Genome sequence of the palaeopolyploid soybean.</title>
        <authorList>
            <person name="Schmutz J."/>
            <person name="Cannon S.B."/>
            <person name="Schlueter J."/>
            <person name="Ma J."/>
            <person name="Mitros T."/>
            <person name="Nelson W."/>
            <person name="Hyten D.L."/>
            <person name="Song Q."/>
            <person name="Thelen J.J."/>
            <person name="Cheng J."/>
            <person name="Xu D."/>
            <person name="Hellsten U."/>
            <person name="May G.D."/>
            <person name="Yu Y."/>
            <person name="Sakurai T."/>
            <person name="Umezawa T."/>
            <person name="Bhattacharyya M.K."/>
            <person name="Sandhu D."/>
            <person name="Valliyodan B."/>
            <person name="Lindquist E."/>
            <person name="Peto M."/>
            <person name="Grant D."/>
            <person name="Shu S."/>
            <person name="Goodstein D."/>
            <person name="Barry K."/>
            <person name="Futrell-Griggs M."/>
            <person name="Abernathy B."/>
            <person name="Du J."/>
            <person name="Tian Z."/>
            <person name="Zhu L."/>
            <person name="Gill N."/>
            <person name="Joshi T."/>
            <person name="Libault M."/>
            <person name="Sethuraman A."/>
            <person name="Zhang X.-C."/>
            <person name="Shinozaki K."/>
            <person name="Nguyen H.T."/>
            <person name="Wing R.A."/>
            <person name="Cregan P."/>
            <person name="Specht J."/>
            <person name="Grimwood J."/>
            <person name="Rokhsar D."/>
            <person name="Stacey G."/>
            <person name="Shoemaker R.C."/>
            <person name="Jackson S.A."/>
        </authorList>
    </citation>
    <scope>NUCLEOTIDE SEQUENCE [LARGE SCALE GENOMIC DNA]</scope>
    <source>
        <strain evidence="9">cv. Williams 82</strain>
        <tissue evidence="8">Callus</tissue>
    </source>
</reference>
<dbReference type="GO" id="GO:0055085">
    <property type="term" value="P:transmembrane transport"/>
    <property type="evidence" value="ECO:0007669"/>
    <property type="project" value="InterPro"/>
</dbReference>
<feature type="repeat" description="Solcar" evidence="6">
    <location>
        <begin position="29"/>
        <end position="127"/>
    </location>
</feature>
<reference evidence="9" key="2">
    <citation type="submission" date="2018-02" db="UniProtKB">
        <authorList>
            <consortium name="EnsemblPlants"/>
        </authorList>
    </citation>
    <scope>IDENTIFICATION</scope>
    <source>
        <strain evidence="9">Williams 82</strain>
    </source>
</reference>
<keyword evidence="4" id="KW-0677">Repeat</keyword>
<dbReference type="Gene3D" id="1.50.40.10">
    <property type="entry name" value="Mitochondrial carrier domain"/>
    <property type="match status" value="1"/>
</dbReference>
<keyword evidence="10" id="KW-1185">Reference proteome</keyword>
<sequence>MDSSQGSTIAGFVDNASIQRNETSFDGVPVYVKELIAGGFAGALSKTTVAPLERVKILWQVADTRGGSIKDGMKGVQPAHNGIKGVLTSVYKEGGVRGLYRGAGPTLTGILPYAGLKFYMYEKLKTHVPEEHQRSIMMRLSCGALAGLFGQTLTYPLDVVKRQMQVGSLQNAAHEDARYKSTIDALRMIVRNQGWRQLFHGVSINYIRIVPSAAISFTTYDMMKSWLGIPPQQKSRSVSAA</sequence>
<dbReference type="Gramene" id="KRH61523">
    <property type="protein sequence ID" value="KRH61523"/>
    <property type="gene ID" value="GLYMA_04G052300"/>
</dbReference>
<keyword evidence="2 7" id="KW-0813">Transport</keyword>
<evidence type="ECO:0000256" key="3">
    <source>
        <dbReference type="ARBA" id="ARBA00022692"/>
    </source>
</evidence>
<reference evidence="8" key="3">
    <citation type="submission" date="2018-07" db="EMBL/GenBank/DDBJ databases">
        <title>WGS assembly of Glycine max.</title>
        <authorList>
            <person name="Schmutz J."/>
            <person name="Cannon S."/>
            <person name="Schlueter J."/>
            <person name="Ma J."/>
            <person name="Mitros T."/>
            <person name="Nelson W."/>
            <person name="Hyten D."/>
            <person name="Song Q."/>
            <person name="Thelen J."/>
            <person name="Cheng J."/>
            <person name="Xu D."/>
            <person name="Hellsten U."/>
            <person name="May G."/>
            <person name="Yu Y."/>
            <person name="Sakurai T."/>
            <person name="Umezawa T."/>
            <person name="Bhattacharyya M."/>
            <person name="Sandhu D."/>
            <person name="Valliyodan B."/>
            <person name="Lindquist E."/>
            <person name="Peto M."/>
            <person name="Grant D."/>
            <person name="Shu S."/>
            <person name="Goodstein D."/>
            <person name="Barry K."/>
            <person name="Futrell-Griggs M."/>
            <person name="Abernathy B."/>
            <person name="Du J."/>
            <person name="Tian Z."/>
            <person name="Zhu L."/>
            <person name="Gill N."/>
            <person name="Joshi T."/>
            <person name="Libault M."/>
            <person name="Sethuraman A."/>
            <person name="Zhang X."/>
            <person name="Shinozaki K."/>
            <person name="Nguyen H."/>
            <person name="Wing R."/>
            <person name="Cregan P."/>
            <person name="Specht J."/>
            <person name="Grimwood J."/>
            <person name="Rokhsar D."/>
            <person name="Stacey G."/>
            <person name="Shoemaker R."/>
            <person name="Jackson S."/>
        </authorList>
    </citation>
    <scope>NUCLEOTIDE SEQUENCE</scope>
    <source>
        <tissue evidence="8">Callus</tissue>
    </source>
</reference>
<evidence type="ECO:0000256" key="7">
    <source>
        <dbReference type="RuleBase" id="RU000488"/>
    </source>
</evidence>
<dbReference type="GO" id="GO:0016020">
    <property type="term" value="C:membrane"/>
    <property type="evidence" value="ECO:0007669"/>
    <property type="project" value="UniProtKB-SubCell"/>
</dbReference>
<evidence type="ECO:0000313" key="10">
    <source>
        <dbReference type="Proteomes" id="UP000008827"/>
    </source>
</evidence>
<organism evidence="8">
    <name type="scientific">Glycine max</name>
    <name type="common">Soybean</name>
    <name type="synonym">Glycine hispida</name>
    <dbReference type="NCBI Taxonomy" id="3847"/>
    <lineage>
        <taxon>Eukaryota</taxon>
        <taxon>Viridiplantae</taxon>
        <taxon>Streptophyta</taxon>
        <taxon>Embryophyta</taxon>
        <taxon>Tracheophyta</taxon>
        <taxon>Spermatophyta</taxon>
        <taxon>Magnoliopsida</taxon>
        <taxon>eudicotyledons</taxon>
        <taxon>Gunneridae</taxon>
        <taxon>Pentapetalae</taxon>
        <taxon>rosids</taxon>
        <taxon>fabids</taxon>
        <taxon>Fabales</taxon>
        <taxon>Fabaceae</taxon>
        <taxon>Papilionoideae</taxon>
        <taxon>50 kb inversion clade</taxon>
        <taxon>NPAAA clade</taxon>
        <taxon>indigoferoid/millettioid clade</taxon>
        <taxon>Phaseoleae</taxon>
        <taxon>Glycine</taxon>
        <taxon>Glycine subgen. Soja</taxon>
    </lineage>
</organism>
<dbReference type="EnsemblPlants" id="KRH61523">
    <property type="protein sequence ID" value="KRH61523"/>
    <property type="gene ID" value="GLYMA_04G052300"/>
</dbReference>
<dbReference type="PROSITE" id="PS50920">
    <property type="entry name" value="SOLCAR"/>
    <property type="match status" value="2"/>
</dbReference>
<dbReference type="ExpressionAtlas" id="A0A0R0KAF4">
    <property type="expression patterns" value="baseline and differential"/>
</dbReference>
<evidence type="ECO:0000256" key="6">
    <source>
        <dbReference type="PROSITE-ProRule" id="PRU00282"/>
    </source>
</evidence>
<dbReference type="Proteomes" id="UP000008827">
    <property type="component" value="Chromosome 4"/>
</dbReference>
<dbReference type="PANTHER" id="PTHR24089">
    <property type="entry name" value="SOLUTE CARRIER FAMILY 25"/>
    <property type="match status" value="1"/>
</dbReference>
<evidence type="ECO:0000313" key="9">
    <source>
        <dbReference type="EnsemblPlants" id="KRH61523"/>
    </source>
</evidence>
<proteinExistence type="inferred from homology"/>
<dbReference type="Pfam" id="PF00153">
    <property type="entry name" value="Mito_carr"/>
    <property type="match status" value="2"/>
</dbReference>
<feature type="repeat" description="Solcar" evidence="6">
    <location>
        <begin position="134"/>
        <end position="226"/>
    </location>
</feature>
<evidence type="ECO:0000256" key="1">
    <source>
        <dbReference type="ARBA" id="ARBA00004141"/>
    </source>
</evidence>
<dbReference type="SUPFAM" id="SSF103506">
    <property type="entry name" value="Mitochondrial carrier"/>
    <property type="match status" value="1"/>
</dbReference>
<dbReference type="InterPro" id="IPR023395">
    <property type="entry name" value="MCP_dom_sf"/>
</dbReference>
<evidence type="ECO:0000256" key="5">
    <source>
        <dbReference type="ARBA" id="ARBA00023136"/>
    </source>
</evidence>
<dbReference type="AlphaFoldDB" id="A0A0R0KAF4"/>
<accession>A0A0R0KAF4</accession>
<dbReference type="InterPro" id="IPR018108">
    <property type="entry name" value="MCP_transmembrane"/>
</dbReference>
<keyword evidence="5 6" id="KW-0472">Membrane</keyword>
<dbReference type="InterPro" id="IPR002067">
    <property type="entry name" value="MCP"/>
</dbReference>
<evidence type="ECO:0000256" key="2">
    <source>
        <dbReference type="ARBA" id="ARBA00022448"/>
    </source>
</evidence>
<keyword evidence="3 6" id="KW-0812">Transmembrane</keyword>
<comment type="subcellular location">
    <subcellularLocation>
        <location evidence="1">Membrane</location>
        <topology evidence="1">Multi-pass membrane protein</topology>
    </subcellularLocation>
</comment>
<dbReference type="EMBL" id="CM000837">
    <property type="protein sequence ID" value="KRH61523.1"/>
    <property type="molecule type" value="Genomic_DNA"/>
</dbReference>
<gene>
    <name evidence="9" type="primary">LOC100800243</name>
    <name evidence="8" type="ORF">GLYMA_04G052300</name>
</gene>
<dbReference type="PRINTS" id="PR00926">
    <property type="entry name" value="MITOCARRIER"/>
</dbReference>
<evidence type="ECO:0000313" key="8">
    <source>
        <dbReference type="EMBL" id="KRH61523.1"/>
    </source>
</evidence>
<protein>
    <recommendedName>
        <fullName evidence="11">Mitochondrial carrier protein</fullName>
    </recommendedName>
</protein>
<comment type="similarity">
    <text evidence="7">Belongs to the mitochondrial carrier (TC 2.A.29) family.</text>
</comment>